<evidence type="ECO:0000259" key="4">
    <source>
        <dbReference type="PROSITE" id="PS50966"/>
    </source>
</evidence>
<keyword evidence="1 7" id="KW-0378">Hydrolase</keyword>
<dbReference type="GO" id="GO:0008270">
    <property type="term" value="F:zinc ion binding"/>
    <property type="evidence" value="ECO:0007669"/>
    <property type="project" value="UniProtKB-KW"/>
</dbReference>
<dbReference type="SMART" id="SM00487">
    <property type="entry name" value="DEXDc"/>
    <property type="match status" value="1"/>
</dbReference>
<dbReference type="Gene3D" id="3.40.50.300">
    <property type="entry name" value="P-loop containing nucleotide triphosphate hydrolases"/>
    <property type="match status" value="1"/>
</dbReference>
<dbReference type="PROSITE" id="PS51194">
    <property type="entry name" value="HELICASE_CTER"/>
    <property type="match status" value="1"/>
</dbReference>
<dbReference type="SMART" id="SM00490">
    <property type="entry name" value="HELICc"/>
    <property type="match status" value="1"/>
</dbReference>
<feature type="domain" description="SWIM-type" evidence="4">
    <location>
        <begin position="114"/>
        <end position="155"/>
    </location>
</feature>
<keyword evidence="7" id="KW-0547">Nucleotide-binding</keyword>
<dbReference type="InterPro" id="IPR013663">
    <property type="entry name" value="Helicase_SWF/SNF/SWI_bac"/>
</dbReference>
<sequence length="1295" mass="142359">MNVSLLAEGGNALVDWHASVYGSRTGGESRYGAGFGARHDGFAKDDGDVLYGRQAVISDYTLRRLAGSSYIRARQVLSGGRMHDFACTAGEGDHADDLVLSARVQAADRFAEDYEVGVNVNPQADELSDSHCTCPAFGRYGRVCKHVIALVMAYNQKPEDFTVSGVGPRRAQGATTTRMLREYMRQRDTQQRIEAKQRRLDLLKDIDRRSQDTDDAPQTGAAGTASNRRMPAGSVSLHLGLGHEAEGWNVFLRIAVPRQSVSYAIKDIAAFAHAVRLQEFVGYGKHLAFVHTRDAFDPLSRRVLDVLERAVSIRDSVLVGQRIGLRREYARDSMTLSEEETAELLTVYTESDRTVEYRPRGPWSIDVAQVPVVDGDPDLAIAIEPRSDAEGGGYVIRHRAGIVDFVSGRAGSFVIVRTAEPEDDGHEAGHGSGREHHEADEGMAIHRCSAGFYRHRRLAQMLCGGAEEGELVLAQDDVESFCSTILPSLTPRGSADGSVHDDATTPDAAAAQVMTHAAGRATGPDAASAPDGHPQASSRRLPVKIPAALLARTKEPCRIAIYLDRDRADDGITCDPQARYGDRSFHVFDGIAPDGVMDGVVRDKDAERLAVEAIREYFPMPTGEVAVIPESDDKAIYRLLTEGLKVLRTLGEVYATPAFDGLSVASHTTVRIGLTMRSGLVEISPIADEIDPSEVPELLASYRKRRRFHRLHDGTFVDTRDIDVSALDEVGADLGIKVATLEDGPVQVPAYEAFYLVHQAKEGDTSPEFDAYLNGLRRIDPGSYRVPDELAGVLRPYQADGFRWLSTVSDQGFGGILADEMGLGKTVQMLSLLVDRRDRSRRYGPDLIVCPASLVYNWTAECSKFCPDLNVVPVAGGKASRRDALRRAKDAYAPCRAQDGRADAVCARDAPDVLVTSYDLLRRDIEDYRGLDCFCMVLDEAQYIKNHATQSSRAARSVSALHRFALTGTPIENRLSELWSIFDFLMPGMLGSYTHFRKRFELPILSGDADAQRKLQAFVSPFILRRLKADVVKDLPDKIENVITVQLEGEQRRLYAALEQRLRASLLKQHDMDFTTGKIQVLAQLTRLRQVCCDPRLLYANADGATTGTDVPGGAAARGRMPSAKLDAIEELVSTCQDAGRKMLIFSQFTSYLDLIAQRLRRDEVQYDVITGATPKRRRVELVDQFNRDDTPVFLISLKAGNTGLNLTGACVVVHADPWWNAAAQEQATDRAHRIGQTQDVNVYQVVAKDTIEERIVSLQHEKSDLASRFVDSSASTNGASISRLTRDDLLALLG</sequence>
<proteinExistence type="predicted"/>
<dbReference type="InterPro" id="IPR038718">
    <property type="entry name" value="SNF2-like_sf"/>
</dbReference>
<dbReference type="RefSeq" id="WP_237745392.1">
    <property type="nucleotide sequence ID" value="NZ_JGZE01000028.1"/>
</dbReference>
<evidence type="ECO:0000256" key="2">
    <source>
        <dbReference type="PROSITE-ProRule" id="PRU00325"/>
    </source>
</evidence>
<dbReference type="Pfam" id="PF08455">
    <property type="entry name" value="SNF2_assoc"/>
    <property type="match status" value="1"/>
</dbReference>
<feature type="domain" description="Helicase ATP-binding" evidence="5">
    <location>
        <begin position="806"/>
        <end position="988"/>
    </location>
</feature>
<keyword evidence="2" id="KW-0862">Zinc</keyword>
<dbReference type="eggNOG" id="COG0553">
    <property type="taxonomic scope" value="Bacteria"/>
</dbReference>
<evidence type="ECO:0000259" key="5">
    <source>
        <dbReference type="PROSITE" id="PS51192"/>
    </source>
</evidence>
<accession>A0A087BSZ9</accession>
<name>A0A087BSZ9_9BIFI</name>
<dbReference type="EC" id="3.6.4.12" evidence="7"/>
<dbReference type="Pfam" id="PF00271">
    <property type="entry name" value="Helicase_C"/>
    <property type="match status" value="1"/>
</dbReference>
<dbReference type="SUPFAM" id="SSF52540">
    <property type="entry name" value="P-loop containing nucleoside triphosphate hydrolases"/>
    <property type="match status" value="2"/>
</dbReference>
<dbReference type="Pfam" id="PF00176">
    <property type="entry name" value="SNF2-rel_dom"/>
    <property type="match status" value="1"/>
</dbReference>
<dbReference type="InterPro" id="IPR027417">
    <property type="entry name" value="P-loop_NTPase"/>
</dbReference>
<feature type="compositionally biased region" description="Basic and acidic residues" evidence="3">
    <location>
        <begin position="426"/>
        <end position="439"/>
    </location>
</feature>
<dbReference type="Gene3D" id="3.40.50.10810">
    <property type="entry name" value="Tandem AAA-ATPase domain"/>
    <property type="match status" value="1"/>
</dbReference>
<dbReference type="InterPro" id="IPR007527">
    <property type="entry name" value="Znf_SWIM"/>
</dbReference>
<dbReference type="EMBL" id="JGZE01000028">
    <property type="protein sequence ID" value="KFI74149.1"/>
    <property type="molecule type" value="Genomic_DNA"/>
</dbReference>
<keyword evidence="7" id="KW-0347">Helicase</keyword>
<keyword evidence="2" id="KW-0479">Metal-binding</keyword>
<dbReference type="STRING" id="1437603.GCA_000771525_00806"/>
<feature type="domain" description="Helicase C-terminal" evidence="6">
    <location>
        <begin position="1128"/>
        <end position="1283"/>
    </location>
</feature>
<evidence type="ECO:0000256" key="3">
    <source>
        <dbReference type="SAM" id="MobiDB-lite"/>
    </source>
</evidence>
<keyword evidence="8" id="KW-1185">Reference proteome</keyword>
<organism evidence="7 8">
    <name type="scientific">Bifidobacterium mongoliense DSM 21395</name>
    <dbReference type="NCBI Taxonomy" id="1437603"/>
    <lineage>
        <taxon>Bacteria</taxon>
        <taxon>Bacillati</taxon>
        <taxon>Actinomycetota</taxon>
        <taxon>Actinomycetes</taxon>
        <taxon>Bifidobacteriales</taxon>
        <taxon>Bifidobacteriaceae</taxon>
        <taxon>Bifidobacterium</taxon>
    </lineage>
</organism>
<dbReference type="InterPro" id="IPR001650">
    <property type="entry name" value="Helicase_C-like"/>
</dbReference>
<evidence type="ECO:0000259" key="6">
    <source>
        <dbReference type="PROSITE" id="PS51194"/>
    </source>
</evidence>
<dbReference type="InterPro" id="IPR014001">
    <property type="entry name" value="Helicase_ATP-bd"/>
</dbReference>
<comment type="caution">
    <text evidence="7">The sequence shown here is derived from an EMBL/GenBank/DDBJ whole genome shotgun (WGS) entry which is preliminary data.</text>
</comment>
<dbReference type="InterPro" id="IPR000330">
    <property type="entry name" value="SNF2_N"/>
</dbReference>
<protein>
    <submittedName>
        <fullName evidence="7">Helicase</fullName>
        <ecNumber evidence="7">3.6.4.12</ecNumber>
    </submittedName>
</protein>
<dbReference type="Proteomes" id="UP000029082">
    <property type="component" value="Unassembled WGS sequence"/>
</dbReference>
<dbReference type="PROSITE" id="PS50966">
    <property type="entry name" value="ZF_SWIM"/>
    <property type="match status" value="1"/>
</dbReference>
<dbReference type="Pfam" id="PF04434">
    <property type="entry name" value="SWIM"/>
    <property type="match status" value="1"/>
</dbReference>
<reference evidence="7 8" key="1">
    <citation type="submission" date="2014-03" db="EMBL/GenBank/DDBJ databases">
        <title>Genomics of Bifidobacteria.</title>
        <authorList>
            <person name="Ventura M."/>
            <person name="Milani C."/>
            <person name="Lugli G.A."/>
        </authorList>
    </citation>
    <scope>NUCLEOTIDE SEQUENCE [LARGE SCALE GENOMIC DNA]</scope>
    <source>
        <strain evidence="7 8">DSM 21395</strain>
    </source>
</reference>
<dbReference type="InterPro" id="IPR049730">
    <property type="entry name" value="SNF2/RAD54-like_C"/>
</dbReference>
<evidence type="ECO:0000256" key="1">
    <source>
        <dbReference type="ARBA" id="ARBA00022801"/>
    </source>
</evidence>
<dbReference type="GO" id="GO:0016787">
    <property type="term" value="F:hydrolase activity"/>
    <property type="evidence" value="ECO:0007669"/>
    <property type="project" value="UniProtKB-KW"/>
</dbReference>
<gene>
    <name evidence="7" type="ORF">BMON_1395</name>
</gene>
<keyword evidence="2" id="KW-0863">Zinc-finger</keyword>
<feature type="region of interest" description="Disordered" evidence="3">
    <location>
        <begin position="420"/>
        <end position="439"/>
    </location>
</feature>
<dbReference type="PROSITE" id="PS51192">
    <property type="entry name" value="HELICASE_ATP_BIND_1"/>
    <property type="match status" value="1"/>
</dbReference>
<evidence type="ECO:0000313" key="8">
    <source>
        <dbReference type="Proteomes" id="UP000029082"/>
    </source>
</evidence>
<dbReference type="GO" id="GO:0003678">
    <property type="term" value="F:DNA helicase activity"/>
    <property type="evidence" value="ECO:0007669"/>
    <property type="project" value="UniProtKB-EC"/>
</dbReference>
<dbReference type="CDD" id="cd18012">
    <property type="entry name" value="DEXQc_arch_SWI2_SNF2"/>
    <property type="match status" value="1"/>
</dbReference>
<keyword evidence="7" id="KW-0067">ATP-binding</keyword>
<feature type="region of interest" description="Disordered" evidence="3">
    <location>
        <begin position="518"/>
        <end position="539"/>
    </location>
</feature>
<dbReference type="PANTHER" id="PTHR10799">
    <property type="entry name" value="SNF2/RAD54 HELICASE FAMILY"/>
    <property type="match status" value="1"/>
</dbReference>
<dbReference type="CDD" id="cd18793">
    <property type="entry name" value="SF2_C_SNF"/>
    <property type="match status" value="1"/>
</dbReference>
<evidence type="ECO:0000313" key="7">
    <source>
        <dbReference type="EMBL" id="KFI74149.1"/>
    </source>
</evidence>
<dbReference type="GO" id="GO:0005524">
    <property type="term" value="F:ATP binding"/>
    <property type="evidence" value="ECO:0007669"/>
    <property type="project" value="InterPro"/>
</dbReference>
<feature type="region of interest" description="Disordered" evidence="3">
    <location>
        <begin position="205"/>
        <end position="229"/>
    </location>
</feature>